<feature type="transmembrane region" description="Helical" evidence="7">
    <location>
        <begin position="60"/>
        <end position="86"/>
    </location>
</feature>
<dbReference type="PANTHER" id="PTHR33048:SF129">
    <property type="entry name" value="INTEGRAL MEMBRANE PROTEIN-RELATED"/>
    <property type="match status" value="1"/>
</dbReference>
<keyword evidence="3 7" id="KW-1133">Transmembrane helix</keyword>
<proteinExistence type="inferred from homology"/>
<dbReference type="AlphaFoldDB" id="A0A161WBR3"/>
<feature type="transmembrane region" description="Helical" evidence="7">
    <location>
        <begin position="29"/>
        <end position="48"/>
    </location>
</feature>
<feature type="domain" description="Rhodopsin" evidence="8">
    <location>
        <begin position="44"/>
        <end position="287"/>
    </location>
</feature>
<feature type="transmembrane region" description="Helical" evidence="7">
    <location>
        <begin position="260"/>
        <end position="279"/>
    </location>
</feature>
<evidence type="ECO:0000256" key="3">
    <source>
        <dbReference type="ARBA" id="ARBA00022989"/>
    </source>
</evidence>
<evidence type="ECO:0000256" key="5">
    <source>
        <dbReference type="ARBA" id="ARBA00038359"/>
    </source>
</evidence>
<dbReference type="Pfam" id="PF20684">
    <property type="entry name" value="Fung_rhodopsin"/>
    <property type="match status" value="1"/>
</dbReference>
<evidence type="ECO:0000256" key="6">
    <source>
        <dbReference type="SAM" id="MobiDB-lite"/>
    </source>
</evidence>
<gene>
    <name evidence="9" type="ORF">CI238_03110</name>
</gene>
<feature type="transmembrane region" description="Helical" evidence="7">
    <location>
        <begin position="192"/>
        <end position="213"/>
    </location>
</feature>
<keyword evidence="4 7" id="KW-0472">Membrane</keyword>
<dbReference type="EMBL" id="LFIW01002494">
    <property type="protein sequence ID" value="KZL69063.1"/>
    <property type="molecule type" value="Genomic_DNA"/>
</dbReference>
<evidence type="ECO:0000256" key="4">
    <source>
        <dbReference type="ARBA" id="ARBA00023136"/>
    </source>
</evidence>
<dbReference type="PANTHER" id="PTHR33048">
    <property type="entry name" value="PTH11-LIKE INTEGRAL MEMBRANE PROTEIN (AFU_ORTHOLOGUE AFUA_5G11245)"/>
    <property type="match status" value="1"/>
</dbReference>
<dbReference type="InterPro" id="IPR052337">
    <property type="entry name" value="SAT4-like"/>
</dbReference>
<feature type="transmembrane region" description="Helical" evidence="7">
    <location>
        <begin position="140"/>
        <end position="162"/>
    </location>
</feature>
<feature type="compositionally biased region" description="Low complexity" evidence="6">
    <location>
        <begin position="447"/>
        <end position="458"/>
    </location>
</feature>
<keyword evidence="2 7" id="KW-0812">Transmembrane</keyword>
<dbReference type="Proteomes" id="UP000076584">
    <property type="component" value="Unassembled WGS sequence"/>
</dbReference>
<sequence>MRIPPVEVILSWPPPRYDNPETRGPANEIVAIILLVIATIILAIRIHTRRCITNAFGWDDILIVLAFIPATGFVVLGVIATNNYGWGRHIWDLPTDMLAGSLQIGLASQILFDLATSFTKLSTLALMYRIACAASNKLRVLVMALQIFISVNCIVFMLVAMLQCRPLKLYWTLSIGPQNCINEAAHLLVASIINTVTDFAVVLLPLALVRVVYADKLTSRQMTIVNLLFGAGFLASFAGAARTYFTWIMTTEPDASWNAWINWLMSCVELFLGITCTSIPSTKPFFNKYIPKLLGTSSRKSQATSAPVPTDKTTKASVITSRFSNGSDTEAVDAAGRGLPAESKSPAARRFSDATLNKPLPAVMKNHSVYTINIQLDEASLGPADRTRAPSGPVKEQTDLAWRQAVSNFSRPKIYHVRSNSEPSSQHRLSIYNSPREVRRDSHRRSSGSSSSTTTSGESSRHSHILDDVESIYRQSIDDLEVGVRYSPYDHHNSSAVPAPLRKHAKSVSIGTFGG</sequence>
<evidence type="ECO:0000259" key="8">
    <source>
        <dbReference type="Pfam" id="PF20684"/>
    </source>
</evidence>
<keyword evidence="10" id="KW-1185">Reference proteome</keyword>
<organism evidence="9 10">
    <name type="scientific">Colletotrichum incanum</name>
    <name type="common">Soybean anthracnose fungus</name>
    <dbReference type="NCBI Taxonomy" id="1573173"/>
    <lineage>
        <taxon>Eukaryota</taxon>
        <taxon>Fungi</taxon>
        <taxon>Dikarya</taxon>
        <taxon>Ascomycota</taxon>
        <taxon>Pezizomycotina</taxon>
        <taxon>Sordariomycetes</taxon>
        <taxon>Hypocreomycetidae</taxon>
        <taxon>Glomerellales</taxon>
        <taxon>Glomerellaceae</taxon>
        <taxon>Colletotrichum</taxon>
        <taxon>Colletotrichum spaethianum species complex</taxon>
    </lineage>
</organism>
<protein>
    <submittedName>
        <fullName evidence="9">Integral membrane protein</fullName>
    </submittedName>
</protein>
<dbReference type="GO" id="GO:0016020">
    <property type="term" value="C:membrane"/>
    <property type="evidence" value="ECO:0007669"/>
    <property type="project" value="UniProtKB-SubCell"/>
</dbReference>
<accession>A0A161WBR3</accession>
<feature type="transmembrane region" description="Helical" evidence="7">
    <location>
        <begin position="225"/>
        <end position="248"/>
    </location>
</feature>
<comment type="subcellular location">
    <subcellularLocation>
        <location evidence="1">Membrane</location>
        <topology evidence="1">Multi-pass membrane protein</topology>
    </subcellularLocation>
</comment>
<name>A0A161WBR3_COLIC</name>
<evidence type="ECO:0000256" key="2">
    <source>
        <dbReference type="ARBA" id="ARBA00022692"/>
    </source>
</evidence>
<reference evidence="9 10" key="1">
    <citation type="submission" date="2015-06" db="EMBL/GenBank/DDBJ databases">
        <title>Survival trade-offs in plant roots during colonization by closely related pathogenic and mutualistic fungi.</title>
        <authorList>
            <person name="Hacquard S."/>
            <person name="Kracher B."/>
            <person name="Hiruma K."/>
            <person name="Weinman A."/>
            <person name="Muench P."/>
            <person name="Garrido Oter R."/>
            <person name="Ver Loren van Themaat E."/>
            <person name="Dallerey J.-F."/>
            <person name="Damm U."/>
            <person name="Henrissat B."/>
            <person name="Lespinet O."/>
            <person name="Thon M."/>
            <person name="Kemen E."/>
            <person name="McHardy A.C."/>
            <person name="Schulze-Lefert P."/>
            <person name="O'Connell R.J."/>
        </authorList>
    </citation>
    <scope>NUCLEOTIDE SEQUENCE [LARGE SCALE GENOMIC DNA]</scope>
    <source>
        <strain evidence="9 10">MAFF 238704</strain>
    </source>
</reference>
<evidence type="ECO:0000313" key="10">
    <source>
        <dbReference type="Proteomes" id="UP000076584"/>
    </source>
</evidence>
<evidence type="ECO:0000256" key="1">
    <source>
        <dbReference type="ARBA" id="ARBA00004141"/>
    </source>
</evidence>
<evidence type="ECO:0000256" key="7">
    <source>
        <dbReference type="SAM" id="Phobius"/>
    </source>
</evidence>
<feature type="compositionally biased region" description="Polar residues" evidence="6">
    <location>
        <begin position="418"/>
        <end position="433"/>
    </location>
</feature>
<feature type="transmembrane region" description="Helical" evidence="7">
    <location>
        <begin position="106"/>
        <end position="128"/>
    </location>
</feature>
<feature type="region of interest" description="Disordered" evidence="6">
    <location>
        <begin position="413"/>
        <end position="467"/>
    </location>
</feature>
<evidence type="ECO:0000313" key="9">
    <source>
        <dbReference type="EMBL" id="KZL69063.1"/>
    </source>
</evidence>
<comment type="similarity">
    <text evidence="5">Belongs to the SAT4 family.</text>
</comment>
<comment type="caution">
    <text evidence="9">The sequence shown here is derived from an EMBL/GenBank/DDBJ whole genome shotgun (WGS) entry which is preliminary data.</text>
</comment>
<dbReference type="InterPro" id="IPR049326">
    <property type="entry name" value="Rhodopsin_dom_fungi"/>
</dbReference>